<reference evidence="2 3" key="1">
    <citation type="submission" date="2020-03" db="EMBL/GenBank/DDBJ databases">
        <title>Draft Genome Sequence of 2-Methylisoborneol Producing Pseudanabaena yagii Strain GIHE-NHR1 Isolated from North Han River in South Korea.</title>
        <authorList>
            <person name="Jeong J."/>
        </authorList>
    </citation>
    <scope>NUCLEOTIDE SEQUENCE [LARGE SCALE GENOMIC DNA]</scope>
    <source>
        <strain evidence="2 3">GIHE-NHR1</strain>
    </source>
</reference>
<dbReference type="EMBL" id="JAAVJL010000002">
    <property type="protein sequence ID" value="NMF59732.1"/>
    <property type="molecule type" value="Genomic_DNA"/>
</dbReference>
<sequence>MPNIYNLPSDLQPVEIFEAIASSSDVLIERIISTGQTTPIGQWYDQDSNEWVILLQGEAEITYIDGSRIKLKSGDYLMIPAHQQHRVDYTSSEPPCIWLAVHGNLLT</sequence>
<dbReference type="Proteomes" id="UP000738376">
    <property type="component" value="Unassembled WGS sequence"/>
</dbReference>
<organism evidence="2 3">
    <name type="scientific">Pseudanabaena yagii GIHE-NHR1</name>
    <dbReference type="NCBI Taxonomy" id="2722753"/>
    <lineage>
        <taxon>Bacteria</taxon>
        <taxon>Bacillati</taxon>
        <taxon>Cyanobacteriota</taxon>
        <taxon>Cyanophyceae</taxon>
        <taxon>Pseudanabaenales</taxon>
        <taxon>Pseudanabaenaceae</taxon>
        <taxon>Pseudanabaena</taxon>
        <taxon>Pseudanabaena yagii</taxon>
    </lineage>
</organism>
<accession>A0ABX1LU98</accession>
<keyword evidence="3" id="KW-1185">Reference proteome</keyword>
<evidence type="ECO:0000313" key="2">
    <source>
        <dbReference type="EMBL" id="NMF59732.1"/>
    </source>
</evidence>
<dbReference type="Pfam" id="PF07883">
    <property type="entry name" value="Cupin_2"/>
    <property type="match status" value="1"/>
</dbReference>
<dbReference type="InterPro" id="IPR013096">
    <property type="entry name" value="Cupin_2"/>
</dbReference>
<proteinExistence type="predicted"/>
<feature type="domain" description="Cupin type-2" evidence="1">
    <location>
        <begin position="45"/>
        <end position="101"/>
    </location>
</feature>
<protein>
    <submittedName>
        <fullName evidence="2">Cupin domain-containing protein</fullName>
    </submittedName>
</protein>
<comment type="caution">
    <text evidence="2">The sequence shown here is derived from an EMBL/GenBank/DDBJ whole genome shotgun (WGS) entry which is preliminary data.</text>
</comment>
<dbReference type="CDD" id="cd06981">
    <property type="entry name" value="cupin_reut_a1446"/>
    <property type="match status" value="1"/>
</dbReference>
<name>A0ABX1LU98_9CYAN</name>
<dbReference type="InterPro" id="IPR014710">
    <property type="entry name" value="RmlC-like_jellyroll"/>
</dbReference>
<evidence type="ECO:0000313" key="3">
    <source>
        <dbReference type="Proteomes" id="UP000738376"/>
    </source>
</evidence>
<dbReference type="SUPFAM" id="SSF51182">
    <property type="entry name" value="RmlC-like cupins"/>
    <property type="match status" value="1"/>
</dbReference>
<dbReference type="Gene3D" id="2.60.120.10">
    <property type="entry name" value="Jelly Rolls"/>
    <property type="match status" value="1"/>
</dbReference>
<gene>
    <name evidence="2" type="ORF">HC246_17325</name>
</gene>
<dbReference type="InterPro" id="IPR011051">
    <property type="entry name" value="RmlC_Cupin_sf"/>
</dbReference>
<dbReference type="RefSeq" id="WP_169364728.1">
    <property type="nucleotide sequence ID" value="NZ_JAAVJL010000002.1"/>
</dbReference>
<evidence type="ECO:0000259" key="1">
    <source>
        <dbReference type="Pfam" id="PF07883"/>
    </source>
</evidence>